<dbReference type="Proteomes" id="UP001159363">
    <property type="component" value="Chromosome 2"/>
</dbReference>
<name>A0ABQ9I6E1_9NEOP</name>
<evidence type="ECO:0000313" key="2">
    <source>
        <dbReference type="Proteomes" id="UP001159363"/>
    </source>
</evidence>
<organism evidence="1 2">
    <name type="scientific">Dryococelus australis</name>
    <dbReference type="NCBI Taxonomy" id="614101"/>
    <lineage>
        <taxon>Eukaryota</taxon>
        <taxon>Metazoa</taxon>
        <taxon>Ecdysozoa</taxon>
        <taxon>Arthropoda</taxon>
        <taxon>Hexapoda</taxon>
        <taxon>Insecta</taxon>
        <taxon>Pterygota</taxon>
        <taxon>Neoptera</taxon>
        <taxon>Polyneoptera</taxon>
        <taxon>Phasmatodea</taxon>
        <taxon>Verophasmatodea</taxon>
        <taxon>Anareolatae</taxon>
        <taxon>Phasmatidae</taxon>
        <taxon>Eurycanthinae</taxon>
        <taxon>Dryococelus</taxon>
    </lineage>
</organism>
<comment type="caution">
    <text evidence="1">The sequence shown here is derived from an EMBL/GenBank/DDBJ whole genome shotgun (WGS) entry which is preliminary data.</text>
</comment>
<sequence>MMGTSRHGSTGWAIVMLPSSFHVFKVATQKRLVFPFHHEADSKTAPTPKLLLSQVLSPQTCYPGFESLIHPSGVTSPPLRSNESTYPAGAAVAEQLAFLPPTKVNPGSIPSQITRFSQVGIMLDNSVG</sequence>
<reference evidence="1 2" key="1">
    <citation type="submission" date="2023-02" db="EMBL/GenBank/DDBJ databases">
        <title>LHISI_Scaffold_Assembly.</title>
        <authorList>
            <person name="Stuart O.P."/>
            <person name="Cleave R."/>
            <person name="Magrath M.J.L."/>
            <person name="Mikheyev A.S."/>
        </authorList>
    </citation>
    <scope>NUCLEOTIDE SEQUENCE [LARGE SCALE GENOMIC DNA]</scope>
    <source>
        <strain evidence="1">Daus_M_001</strain>
        <tissue evidence="1">Leg muscle</tissue>
    </source>
</reference>
<protein>
    <submittedName>
        <fullName evidence="1">Uncharacterized protein</fullName>
    </submittedName>
</protein>
<dbReference type="EMBL" id="JARBHB010000002">
    <property type="protein sequence ID" value="KAJ8892216.1"/>
    <property type="molecule type" value="Genomic_DNA"/>
</dbReference>
<accession>A0ABQ9I6E1</accession>
<keyword evidence="2" id="KW-1185">Reference proteome</keyword>
<proteinExistence type="predicted"/>
<gene>
    <name evidence="1" type="ORF">PR048_004796</name>
</gene>
<evidence type="ECO:0000313" key="1">
    <source>
        <dbReference type="EMBL" id="KAJ8892216.1"/>
    </source>
</evidence>